<name>L0NEC2_9HYPH</name>
<evidence type="ECO:0000313" key="1">
    <source>
        <dbReference type="EMBL" id="CCF19136.1"/>
    </source>
</evidence>
<keyword evidence="2" id="KW-1185">Reference proteome</keyword>
<dbReference type="OrthoDB" id="8451685at2"/>
<evidence type="ECO:0000313" key="2">
    <source>
        <dbReference type="Proteomes" id="UP000010792"/>
    </source>
</evidence>
<dbReference type="KEGG" id="rht:NT26_1412"/>
<dbReference type="Proteomes" id="UP000010792">
    <property type="component" value="Chromosome"/>
</dbReference>
<dbReference type="RefSeq" id="WP_052638031.1">
    <property type="nucleotide sequence ID" value="NZ_FO082820.1"/>
</dbReference>
<sequence>MKGALYGPYARQITGTKLKFWFAFDEEETGLTHRYEVHVDTFEKRVKARHRPVYPGRVPTHSSNFNDYLIPSNFDEYPNLAFPRFPRDKLALAAQTLLSPADFADLTRVRLLGQLPTPPRMAHQGDKTCTSAQLF</sequence>
<organism evidence="1 2">
    <name type="scientific">Pseudorhizobium banfieldiae</name>
    <dbReference type="NCBI Taxonomy" id="1125847"/>
    <lineage>
        <taxon>Bacteria</taxon>
        <taxon>Pseudomonadati</taxon>
        <taxon>Pseudomonadota</taxon>
        <taxon>Alphaproteobacteria</taxon>
        <taxon>Hyphomicrobiales</taxon>
        <taxon>Rhizobiaceae</taxon>
        <taxon>Rhizobium/Agrobacterium group</taxon>
        <taxon>Pseudorhizobium</taxon>
    </lineage>
</organism>
<protein>
    <submittedName>
        <fullName evidence="1">Uncharacterized protein</fullName>
    </submittedName>
</protein>
<dbReference type="EMBL" id="FO082820">
    <property type="protein sequence ID" value="CCF19136.1"/>
    <property type="molecule type" value="Genomic_DNA"/>
</dbReference>
<proteinExistence type="predicted"/>
<dbReference type="AlphaFoldDB" id="L0NEC2"/>
<dbReference type="STRING" id="1125847.NT26_1412"/>
<accession>L0NEC2</accession>
<gene>
    <name evidence="1" type="ORF">NT26_1412</name>
</gene>
<reference evidence="1 2" key="1">
    <citation type="journal article" date="2013" name="Genome Biol. Evol.">
        <title>Life in an arsenic-containing gold mine: genome and physiology of the autotrophic arsenite-oxidizing bacterium rhizobium sp. NT-26.</title>
        <authorList>
            <person name="Andres J."/>
            <person name="Arsene-Ploetze F."/>
            <person name="Barbe V."/>
            <person name="Brochier-Armanet C."/>
            <person name="Cleiss-Arnold J."/>
            <person name="Coppee J.Y."/>
            <person name="Dillies M.A."/>
            <person name="Geist"/>
            <person name="L"/>
            <person name="Joublin A."/>
            <person name="Koechler S."/>
            <person name="Lassalle F."/>
            <person name="Marchal M."/>
            <person name="Medigue C."/>
            <person name="Muller D."/>
            <person name="Nesme X."/>
            <person name="Plewniak F."/>
            <person name="Proux C."/>
            <person name="Ramirez-Bahena M.H."/>
            <person name="Schenowitz C."/>
            <person name="Sismeiro O."/>
            <person name="Vallenet D."/>
            <person name="Santini J.M."/>
            <person name="Bertin P.N."/>
        </authorList>
    </citation>
    <scope>NUCLEOTIDE SEQUENCE [LARGE SCALE GENOMIC DNA]</scope>
    <source>
        <strain evidence="1 2">NT-26</strain>
    </source>
</reference>